<evidence type="ECO:0000256" key="1">
    <source>
        <dbReference type="ARBA" id="ARBA00004141"/>
    </source>
</evidence>
<name>A0AA35WSD7_GEOBA</name>
<evidence type="ECO:0000313" key="8">
    <source>
        <dbReference type="EMBL" id="CAI8031059.1"/>
    </source>
</evidence>
<keyword evidence="5 7" id="KW-1133">Transmembrane helix</keyword>
<feature type="transmembrane region" description="Helical" evidence="7">
    <location>
        <begin position="36"/>
        <end position="59"/>
    </location>
</feature>
<sequence length="269" mass="30220">MTSVLVVYVFMGAVAGYVSARLYIVMGGLKWKSNALATALFVPGTCFSVFFTLNLFLWGAGSSAAIPFTTLLALLCLWFGISLPLTFFGAFLGFRKHPIEQPVKTNQIPREIPEQNWLSHTIPTSLMGGILPFGCVFIQLFFILSSIWGGQIYYMFGFLLLAFVVLVVVCAQTSIIICYFHLGSEDYRWWWRSFFSTGTRPFSLPPLPPHSYWWVQAFLQSVSPSLSSFLLVGLISMVERNCNKRCPYYRGVLISGVSLERGVPLYTFS</sequence>
<dbReference type="PANTHER" id="PTHR10766:SF111">
    <property type="entry name" value="TRANSMEMBRANE 9 SUPERFAMILY MEMBER 2"/>
    <property type="match status" value="1"/>
</dbReference>
<reference evidence="8" key="1">
    <citation type="submission" date="2023-03" db="EMBL/GenBank/DDBJ databases">
        <authorList>
            <person name="Steffen K."/>
            <person name="Cardenas P."/>
        </authorList>
    </citation>
    <scope>NUCLEOTIDE SEQUENCE</scope>
</reference>
<dbReference type="AlphaFoldDB" id="A0AA35WSD7"/>
<comment type="similarity">
    <text evidence="2 7">Belongs to the nonaspanin (TM9SF) (TC 9.A.2) family.</text>
</comment>
<comment type="caution">
    <text evidence="8">The sequence shown here is derived from an EMBL/GenBank/DDBJ whole genome shotgun (WGS) entry which is preliminary data.</text>
</comment>
<feature type="transmembrane region" description="Helical" evidence="7">
    <location>
        <begin position="156"/>
        <end position="182"/>
    </location>
</feature>
<dbReference type="GO" id="GO:0016020">
    <property type="term" value="C:membrane"/>
    <property type="evidence" value="ECO:0007669"/>
    <property type="project" value="UniProtKB-SubCell"/>
</dbReference>
<evidence type="ECO:0000313" key="9">
    <source>
        <dbReference type="Proteomes" id="UP001174909"/>
    </source>
</evidence>
<evidence type="ECO:0000256" key="3">
    <source>
        <dbReference type="ARBA" id="ARBA00022692"/>
    </source>
</evidence>
<feature type="transmembrane region" description="Helical" evidence="7">
    <location>
        <begin position="212"/>
        <end position="235"/>
    </location>
</feature>
<evidence type="ECO:0000256" key="5">
    <source>
        <dbReference type="ARBA" id="ARBA00022989"/>
    </source>
</evidence>
<keyword evidence="4" id="KW-0732">Signal</keyword>
<gene>
    <name evidence="8" type="ORF">GBAR_LOCUS17616</name>
</gene>
<dbReference type="EMBL" id="CASHTH010002516">
    <property type="protein sequence ID" value="CAI8031059.1"/>
    <property type="molecule type" value="Genomic_DNA"/>
</dbReference>
<protein>
    <recommendedName>
        <fullName evidence="7">Transmembrane 9 superfamily member</fullName>
    </recommendedName>
</protein>
<keyword evidence="6 7" id="KW-0472">Membrane</keyword>
<organism evidence="8 9">
    <name type="scientific">Geodia barretti</name>
    <name type="common">Barrett's horny sponge</name>
    <dbReference type="NCBI Taxonomy" id="519541"/>
    <lineage>
        <taxon>Eukaryota</taxon>
        <taxon>Metazoa</taxon>
        <taxon>Porifera</taxon>
        <taxon>Demospongiae</taxon>
        <taxon>Heteroscleromorpha</taxon>
        <taxon>Tetractinellida</taxon>
        <taxon>Astrophorina</taxon>
        <taxon>Geodiidae</taxon>
        <taxon>Geodia</taxon>
    </lineage>
</organism>
<keyword evidence="9" id="KW-1185">Reference proteome</keyword>
<feature type="non-terminal residue" evidence="8">
    <location>
        <position position="1"/>
    </location>
</feature>
<feature type="transmembrane region" description="Helical" evidence="7">
    <location>
        <begin position="126"/>
        <end position="144"/>
    </location>
</feature>
<evidence type="ECO:0000256" key="6">
    <source>
        <dbReference type="ARBA" id="ARBA00023136"/>
    </source>
</evidence>
<keyword evidence="3 7" id="KW-0812">Transmembrane</keyword>
<evidence type="ECO:0000256" key="4">
    <source>
        <dbReference type="ARBA" id="ARBA00022729"/>
    </source>
</evidence>
<comment type="subcellular location">
    <subcellularLocation>
        <location evidence="1">Membrane</location>
        <topology evidence="1">Multi-pass membrane protein</topology>
    </subcellularLocation>
</comment>
<dbReference type="InterPro" id="IPR004240">
    <property type="entry name" value="EMP70"/>
</dbReference>
<feature type="transmembrane region" description="Helical" evidence="7">
    <location>
        <begin position="71"/>
        <end position="94"/>
    </location>
</feature>
<evidence type="ECO:0000256" key="7">
    <source>
        <dbReference type="RuleBase" id="RU363079"/>
    </source>
</evidence>
<proteinExistence type="inferred from homology"/>
<dbReference type="Proteomes" id="UP001174909">
    <property type="component" value="Unassembled WGS sequence"/>
</dbReference>
<dbReference type="Pfam" id="PF02990">
    <property type="entry name" value="EMP70"/>
    <property type="match status" value="1"/>
</dbReference>
<comment type="caution">
    <text evidence="7">Lacks conserved residue(s) required for the propagation of feature annotation.</text>
</comment>
<dbReference type="PANTHER" id="PTHR10766">
    <property type="entry name" value="TRANSMEMBRANE 9 SUPERFAMILY PROTEIN"/>
    <property type="match status" value="1"/>
</dbReference>
<dbReference type="GO" id="GO:0005737">
    <property type="term" value="C:cytoplasm"/>
    <property type="evidence" value="ECO:0007669"/>
    <property type="project" value="UniProtKB-ARBA"/>
</dbReference>
<dbReference type="GO" id="GO:0072657">
    <property type="term" value="P:protein localization to membrane"/>
    <property type="evidence" value="ECO:0007669"/>
    <property type="project" value="TreeGrafter"/>
</dbReference>
<accession>A0AA35WSD7</accession>
<evidence type="ECO:0000256" key="2">
    <source>
        <dbReference type="ARBA" id="ARBA00005227"/>
    </source>
</evidence>